<dbReference type="InterPro" id="IPR041633">
    <property type="entry name" value="Polbeta"/>
</dbReference>
<dbReference type="CDD" id="cd05403">
    <property type="entry name" value="NT_KNTase_like"/>
    <property type="match status" value="1"/>
</dbReference>
<dbReference type="PANTHER" id="PTHR43852:SF3">
    <property type="entry name" value="NUCLEOTIDYLTRANSFERASE"/>
    <property type="match status" value="1"/>
</dbReference>
<gene>
    <name evidence="2" type="ORF">A3I48_03450</name>
</gene>
<evidence type="ECO:0000259" key="1">
    <source>
        <dbReference type="Pfam" id="PF18765"/>
    </source>
</evidence>
<dbReference type="Pfam" id="PF18765">
    <property type="entry name" value="Polbeta"/>
    <property type="match status" value="1"/>
</dbReference>
<dbReference type="Gene3D" id="3.30.460.10">
    <property type="entry name" value="Beta Polymerase, domain 2"/>
    <property type="match status" value="1"/>
</dbReference>
<dbReference type="Proteomes" id="UP000178859">
    <property type="component" value="Unassembled WGS sequence"/>
</dbReference>
<dbReference type="EMBL" id="MFDT01000062">
    <property type="protein sequence ID" value="OGE64452.1"/>
    <property type="molecule type" value="Genomic_DNA"/>
</dbReference>
<feature type="domain" description="Polymerase beta nucleotidyltransferase" evidence="1">
    <location>
        <begin position="9"/>
        <end position="103"/>
    </location>
</feature>
<dbReference type="InterPro" id="IPR052930">
    <property type="entry name" value="TA_antitoxin_MntA"/>
</dbReference>
<dbReference type="NCBIfam" id="NF047752">
    <property type="entry name" value="MntA_antitoxin"/>
    <property type="match status" value="1"/>
</dbReference>
<accession>A0A1F5MGG5</accession>
<organism evidence="2 3">
    <name type="scientific">Candidatus Daviesbacteria bacterium RIFCSPLOWO2_02_FULL_36_7</name>
    <dbReference type="NCBI Taxonomy" id="1797792"/>
    <lineage>
        <taxon>Bacteria</taxon>
        <taxon>Candidatus Daviesiibacteriota</taxon>
    </lineage>
</organism>
<evidence type="ECO:0000313" key="2">
    <source>
        <dbReference type="EMBL" id="OGE64452.1"/>
    </source>
</evidence>
<sequence length="133" mass="15374">MTSSNLDEKKLSNIFKLFPEIKLVYFFGSRASGKIGPLSDYDFAVLLDEKDAQKRFKTRIEILSKLSEAFSTDKIDVVVLNDAKSPELKFSIIKDGKIIYEKEPYKVLFEPKILNEYFDFMDGLKRFGLTKNI</sequence>
<proteinExistence type="predicted"/>
<dbReference type="PANTHER" id="PTHR43852">
    <property type="entry name" value="NUCLEOTIDYLTRANSFERASE"/>
    <property type="match status" value="1"/>
</dbReference>
<dbReference type="SUPFAM" id="SSF81301">
    <property type="entry name" value="Nucleotidyltransferase"/>
    <property type="match status" value="1"/>
</dbReference>
<dbReference type="InterPro" id="IPR043519">
    <property type="entry name" value="NT_sf"/>
</dbReference>
<reference evidence="2 3" key="1">
    <citation type="journal article" date="2016" name="Nat. Commun.">
        <title>Thousands of microbial genomes shed light on interconnected biogeochemical processes in an aquifer system.</title>
        <authorList>
            <person name="Anantharaman K."/>
            <person name="Brown C.T."/>
            <person name="Hug L.A."/>
            <person name="Sharon I."/>
            <person name="Castelle C.J."/>
            <person name="Probst A.J."/>
            <person name="Thomas B.C."/>
            <person name="Singh A."/>
            <person name="Wilkins M.J."/>
            <person name="Karaoz U."/>
            <person name="Brodie E.L."/>
            <person name="Williams K.H."/>
            <person name="Hubbard S.S."/>
            <person name="Banfield J.F."/>
        </authorList>
    </citation>
    <scope>NUCLEOTIDE SEQUENCE [LARGE SCALE GENOMIC DNA]</scope>
</reference>
<comment type="caution">
    <text evidence="2">The sequence shown here is derived from an EMBL/GenBank/DDBJ whole genome shotgun (WGS) entry which is preliminary data.</text>
</comment>
<name>A0A1F5MGG5_9BACT</name>
<evidence type="ECO:0000313" key="3">
    <source>
        <dbReference type="Proteomes" id="UP000178859"/>
    </source>
</evidence>
<protein>
    <recommendedName>
        <fullName evidence="1">Polymerase beta nucleotidyltransferase domain-containing protein</fullName>
    </recommendedName>
</protein>
<dbReference type="AlphaFoldDB" id="A0A1F5MGG5"/>